<keyword evidence="1" id="KW-1133">Transmembrane helix</keyword>
<evidence type="ECO:0000256" key="1">
    <source>
        <dbReference type="SAM" id="Phobius"/>
    </source>
</evidence>
<gene>
    <name evidence="2" type="ordered locus">Deipe_0521</name>
</gene>
<dbReference type="HOGENOM" id="CLU_203092_0_0_0"/>
<feature type="transmembrane region" description="Helical" evidence="1">
    <location>
        <begin position="29"/>
        <end position="51"/>
    </location>
</feature>
<dbReference type="PATRIC" id="fig|937777.3.peg.524"/>
<keyword evidence="1" id="KW-0472">Membrane</keyword>
<dbReference type="KEGG" id="dpd:Deipe_0521"/>
<dbReference type="Proteomes" id="UP000010467">
    <property type="component" value="Chromosome"/>
</dbReference>
<sequence>MSVNFQEQAERRATERLRQALEEHHHTTLIAVTLGVVVGVGVATGLAVWILNRSRKPRLMTDDPEAPLFV</sequence>
<protein>
    <submittedName>
        <fullName evidence="2">Uncharacterized protein</fullName>
    </submittedName>
</protein>
<keyword evidence="1" id="KW-0812">Transmembrane</keyword>
<evidence type="ECO:0000313" key="2">
    <source>
        <dbReference type="EMBL" id="AFZ66116.1"/>
    </source>
</evidence>
<dbReference type="EMBL" id="CP003382">
    <property type="protein sequence ID" value="AFZ66116.1"/>
    <property type="molecule type" value="Genomic_DNA"/>
</dbReference>
<name>K9ZX32_DEIPD</name>
<accession>K9ZX32</accession>
<keyword evidence="3" id="KW-1185">Reference proteome</keyword>
<organism evidence="2 3">
    <name type="scientific">Deinococcus peraridilitoris (strain DSM 19664 / LMG 22246 / CIP 109416 / KR-200)</name>
    <dbReference type="NCBI Taxonomy" id="937777"/>
    <lineage>
        <taxon>Bacteria</taxon>
        <taxon>Thermotogati</taxon>
        <taxon>Deinococcota</taxon>
        <taxon>Deinococci</taxon>
        <taxon>Deinococcales</taxon>
        <taxon>Deinococcaceae</taxon>
        <taxon>Deinococcus</taxon>
    </lineage>
</organism>
<dbReference type="RefSeq" id="WP_015234426.1">
    <property type="nucleotide sequence ID" value="NC_019793.1"/>
</dbReference>
<reference evidence="3" key="1">
    <citation type="submission" date="2012-03" db="EMBL/GenBank/DDBJ databases">
        <title>Complete sequence of chromosome of Deinococcus peraridilitoris DSM 19664.</title>
        <authorList>
            <person name="Lucas S."/>
            <person name="Copeland A."/>
            <person name="Lapidus A."/>
            <person name="Glavina del Rio T."/>
            <person name="Dalin E."/>
            <person name="Tice H."/>
            <person name="Bruce D."/>
            <person name="Goodwin L."/>
            <person name="Pitluck S."/>
            <person name="Peters L."/>
            <person name="Mikhailova N."/>
            <person name="Lu M."/>
            <person name="Kyrpides N."/>
            <person name="Mavromatis K."/>
            <person name="Ivanova N."/>
            <person name="Brettin T."/>
            <person name="Detter J.C."/>
            <person name="Han C."/>
            <person name="Larimer F."/>
            <person name="Land M."/>
            <person name="Hauser L."/>
            <person name="Markowitz V."/>
            <person name="Cheng J.-F."/>
            <person name="Hugenholtz P."/>
            <person name="Woyke T."/>
            <person name="Wu D."/>
            <person name="Pukall R."/>
            <person name="Steenblock K."/>
            <person name="Brambilla E."/>
            <person name="Klenk H.-P."/>
            <person name="Eisen J.A."/>
        </authorList>
    </citation>
    <scope>NUCLEOTIDE SEQUENCE [LARGE SCALE GENOMIC DNA]</scope>
    <source>
        <strain evidence="3">DSM 19664 / LMG 22246 / CIP 109416 / KR-200</strain>
    </source>
</reference>
<dbReference type="AlphaFoldDB" id="K9ZX32"/>
<proteinExistence type="predicted"/>
<evidence type="ECO:0000313" key="3">
    <source>
        <dbReference type="Proteomes" id="UP000010467"/>
    </source>
</evidence>